<dbReference type="PROSITE" id="PS00036">
    <property type="entry name" value="BZIP_BASIC"/>
    <property type="match status" value="1"/>
</dbReference>
<dbReference type="SMART" id="SM00338">
    <property type="entry name" value="BRLZ"/>
    <property type="match status" value="1"/>
</dbReference>
<dbReference type="Pfam" id="PF14303">
    <property type="entry name" value="NAM-associated"/>
    <property type="match status" value="1"/>
</dbReference>
<dbReference type="FunFam" id="1.20.5.170:FF:000020">
    <property type="entry name" value="BZIP transcription factor"/>
    <property type="match status" value="1"/>
</dbReference>
<dbReference type="Proteomes" id="UP000826271">
    <property type="component" value="Unassembled WGS sequence"/>
</dbReference>
<dbReference type="GO" id="GO:0003677">
    <property type="term" value="F:DNA binding"/>
    <property type="evidence" value="ECO:0007669"/>
    <property type="project" value="UniProtKB-KW"/>
</dbReference>
<dbReference type="Pfam" id="PF00170">
    <property type="entry name" value="bZIP_1"/>
    <property type="match status" value="1"/>
</dbReference>
<evidence type="ECO:0000313" key="9">
    <source>
        <dbReference type="Proteomes" id="UP000826271"/>
    </source>
</evidence>
<evidence type="ECO:0000259" key="7">
    <source>
        <dbReference type="PROSITE" id="PS50217"/>
    </source>
</evidence>
<dbReference type="GO" id="GO:0005634">
    <property type="term" value="C:nucleus"/>
    <property type="evidence" value="ECO:0007669"/>
    <property type="project" value="UniProtKB-SubCell"/>
</dbReference>
<dbReference type="PANTHER" id="PTHR45023">
    <property type="match status" value="1"/>
</dbReference>
<dbReference type="GO" id="GO:0046983">
    <property type="term" value="F:protein dimerization activity"/>
    <property type="evidence" value="ECO:0007669"/>
    <property type="project" value="UniProtKB-ARBA"/>
</dbReference>
<evidence type="ECO:0000256" key="1">
    <source>
        <dbReference type="ARBA" id="ARBA00004123"/>
    </source>
</evidence>
<dbReference type="CDD" id="cd14702">
    <property type="entry name" value="bZIP_plant_GBF1"/>
    <property type="match status" value="1"/>
</dbReference>
<keyword evidence="3" id="KW-0238">DNA-binding</keyword>
<keyword evidence="5" id="KW-0539">Nucleus</keyword>
<evidence type="ECO:0000256" key="3">
    <source>
        <dbReference type="ARBA" id="ARBA00023125"/>
    </source>
</evidence>
<evidence type="ECO:0000256" key="2">
    <source>
        <dbReference type="ARBA" id="ARBA00023015"/>
    </source>
</evidence>
<comment type="caution">
    <text evidence="8">The sequence shown here is derived from an EMBL/GenBank/DDBJ whole genome shotgun (WGS) entry which is preliminary data.</text>
</comment>
<evidence type="ECO:0000256" key="4">
    <source>
        <dbReference type="ARBA" id="ARBA00023163"/>
    </source>
</evidence>
<accession>A0AAV6WRA2</accession>
<feature type="region of interest" description="Disordered" evidence="6">
    <location>
        <begin position="290"/>
        <end position="322"/>
    </location>
</feature>
<evidence type="ECO:0000256" key="6">
    <source>
        <dbReference type="SAM" id="MobiDB-lite"/>
    </source>
</evidence>
<evidence type="ECO:0000256" key="5">
    <source>
        <dbReference type="ARBA" id="ARBA00023242"/>
    </source>
</evidence>
<dbReference type="InterPro" id="IPR004827">
    <property type="entry name" value="bZIP"/>
</dbReference>
<dbReference type="AlphaFoldDB" id="A0AAV6WRA2"/>
<feature type="region of interest" description="Disordered" evidence="6">
    <location>
        <begin position="121"/>
        <end position="170"/>
    </location>
</feature>
<keyword evidence="2" id="KW-0805">Transcription regulation</keyword>
<feature type="compositionally biased region" description="Polar residues" evidence="6">
    <location>
        <begin position="136"/>
        <end position="150"/>
    </location>
</feature>
<comment type="subcellular location">
    <subcellularLocation>
        <location evidence="1">Nucleus</location>
    </subcellularLocation>
</comment>
<organism evidence="8 9">
    <name type="scientific">Buddleja alternifolia</name>
    <dbReference type="NCBI Taxonomy" id="168488"/>
    <lineage>
        <taxon>Eukaryota</taxon>
        <taxon>Viridiplantae</taxon>
        <taxon>Streptophyta</taxon>
        <taxon>Embryophyta</taxon>
        <taxon>Tracheophyta</taxon>
        <taxon>Spermatophyta</taxon>
        <taxon>Magnoliopsida</taxon>
        <taxon>eudicotyledons</taxon>
        <taxon>Gunneridae</taxon>
        <taxon>Pentapetalae</taxon>
        <taxon>asterids</taxon>
        <taxon>lamiids</taxon>
        <taxon>Lamiales</taxon>
        <taxon>Scrophulariaceae</taxon>
        <taxon>Buddlejeae</taxon>
        <taxon>Buddleja</taxon>
    </lineage>
</organism>
<dbReference type="EMBL" id="WHWC01000013">
    <property type="protein sequence ID" value="KAG8370606.1"/>
    <property type="molecule type" value="Genomic_DNA"/>
</dbReference>
<keyword evidence="4" id="KW-0804">Transcription</keyword>
<name>A0AAV6WRA2_9LAMI</name>
<gene>
    <name evidence="8" type="ORF">BUALT_Bualt13G0000900</name>
</gene>
<dbReference type="InterPro" id="IPR046347">
    <property type="entry name" value="bZIP_sf"/>
</dbReference>
<proteinExistence type="predicted"/>
<dbReference type="Gene3D" id="1.20.5.170">
    <property type="match status" value="1"/>
</dbReference>
<dbReference type="PROSITE" id="PS50217">
    <property type="entry name" value="BZIP"/>
    <property type="match status" value="1"/>
</dbReference>
<keyword evidence="9" id="KW-1185">Reference proteome</keyword>
<feature type="domain" description="BZIP" evidence="7">
    <location>
        <begin position="300"/>
        <end position="347"/>
    </location>
</feature>
<dbReference type="GO" id="GO:0003700">
    <property type="term" value="F:DNA-binding transcription factor activity"/>
    <property type="evidence" value="ECO:0007669"/>
    <property type="project" value="InterPro"/>
</dbReference>
<dbReference type="InterPro" id="IPR029466">
    <property type="entry name" value="NAM-associated_C"/>
</dbReference>
<reference evidence="8" key="1">
    <citation type="submission" date="2019-10" db="EMBL/GenBank/DDBJ databases">
        <authorList>
            <person name="Zhang R."/>
            <person name="Pan Y."/>
            <person name="Wang J."/>
            <person name="Ma R."/>
            <person name="Yu S."/>
        </authorList>
    </citation>
    <scope>NUCLEOTIDE SEQUENCE</scope>
    <source>
        <strain evidence="8">LA-IB0</strain>
        <tissue evidence="8">Leaf</tissue>
    </source>
</reference>
<dbReference type="SUPFAM" id="SSF57959">
    <property type="entry name" value="Leucine zipper domain"/>
    <property type="match status" value="1"/>
</dbReference>
<protein>
    <recommendedName>
        <fullName evidence="7">BZIP domain-containing protein</fullName>
    </recommendedName>
</protein>
<dbReference type="PANTHER" id="PTHR45023:SF4">
    <property type="entry name" value="GLYCINE-RICH PROTEIN-RELATED"/>
    <property type="match status" value="1"/>
</dbReference>
<evidence type="ECO:0000313" key="8">
    <source>
        <dbReference type="EMBL" id="KAG8370606.1"/>
    </source>
</evidence>
<dbReference type="InterPro" id="IPR045314">
    <property type="entry name" value="bZIP_plant_GBF1"/>
</dbReference>
<sequence length="423" mass="48858">MLSAYLTISSDPVTGTDQKMEAFSERITKYYNEFSSRGHKRNICTVKGHYFKVMPKVTQFSGIYNQLVDEKQSGVFDDQIIQKARTLYRSANNDTEFKHDHLWRMVKDLLKWRGQREFQASSKKKKTRINEEGDYISSNPSTPSAQSDSNSEVERRPIGQKAAKRKGKGKVVEASAGTEVILKKLDEYHAKRAEEIEKFEQWQKDTSWRDDYDIIMKDTTGMNEFQLKFHLLTRFFEWKAKVLGKGGFWNIEVTLQESLIGISDSAEFRSSRQLPDQLCIRFWGMASKQLPTSSGGSDIDERKRKRKFSNRESARRSRTRKQQHLDELIVKENQMKEENKKLRQMIDGASQLYVNFASENNVLRAQVAELSDSLRSLNSMLQIGSEMSSLVVDIPDIPDTLLEPWQLPCPIQPVSASADMFQY</sequence>